<name>C7CF99_METED</name>
<dbReference type="EMBL" id="FP103042">
    <property type="protein sequence ID" value="CAX24297.1"/>
    <property type="molecule type" value="Genomic_DNA"/>
</dbReference>
<gene>
    <name evidence="1" type="ORF">METD_I2641</name>
</gene>
<dbReference type="KEGG" id="mdi:METDI2641"/>
<dbReference type="AlphaFoldDB" id="C7CF99"/>
<organism evidence="1 2">
    <name type="scientific">Methylorubrum extorquens (strain DSM 6343 / CIP 106787 / DM4)</name>
    <name type="common">Methylobacterium extorquens</name>
    <dbReference type="NCBI Taxonomy" id="661410"/>
    <lineage>
        <taxon>Bacteria</taxon>
        <taxon>Pseudomonadati</taxon>
        <taxon>Pseudomonadota</taxon>
        <taxon>Alphaproteobacteria</taxon>
        <taxon>Hyphomicrobiales</taxon>
        <taxon>Methylobacteriaceae</taxon>
        <taxon>Methylorubrum</taxon>
    </lineage>
</organism>
<dbReference type="HOGENOM" id="CLU_082089_1_0_5"/>
<dbReference type="Proteomes" id="UP000008070">
    <property type="component" value="Chromosome"/>
</dbReference>
<evidence type="ECO:0000313" key="2">
    <source>
        <dbReference type="Proteomes" id="UP000008070"/>
    </source>
</evidence>
<evidence type="ECO:0000313" key="1">
    <source>
        <dbReference type="EMBL" id="CAX24297.1"/>
    </source>
</evidence>
<accession>C7CF99</accession>
<sequence length="244" mass="25622">MHDDPEPATSRRGMAFTDAVFDGTVTLEGITARRIDTPAMLREAFVARDAVPISVAPFEEVLEAASWSVLVDARLRKRAIPERQRGLAPLTLGLGPNFVAGETVDLAIETAWGEHLGEIIRLGATLPFGGEPRSLGGAGRARFVYAPVAGRFETTARIGNRVESREVVATIGTAALTAPLSGVIRGLTRRGVSVGVAAKVIEVDPRGDPSSAFGLGERPRRIAEGVCRALAENLTGTSMVSGGA</sequence>
<reference evidence="2" key="1">
    <citation type="journal article" date="2009" name="PLoS ONE">
        <title>Methylobacterium genome sequences: a reference blueprint to investigate microbial metabolism of C1 compounds from natural and industrial sources.</title>
        <authorList>
            <person name="Vuilleumier S."/>
            <person name="Chistoserdova L."/>
            <person name="Lee M.-C."/>
            <person name="Bringel F."/>
            <person name="Lajus A."/>
            <person name="Zhou Y."/>
            <person name="Gourion B."/>
            <person name="Barbe V."/>
            <person name="Chang J."/>
            <person name="Cruveiller S."/>
            <person name="Dossat C."/>
            <person name="Gillett W."/>
            <person name="Gruffaz C."/>
            <person name="Haugen E."/>
            <person name="Hourcade E."/>
            <person name="Levy R."/>
            <person name="Mangenot S."/>
            <person name="Muller E."/>
            <person name="Nadalig T."/>
            <person name="Pagni M."/>
            <person name="Penny C."/>
            <person name="Peyraud R."/>
            <person name="Robinson D.G."/>
            <person name="Roche D."/>
            <person name="Rouy Z."/>
            <person name="Saenampechek C."/>
            <person name="Salvignol G."/>
            <person name="Vallenet D."/>
            <person name="Wu Z."/>
            <person name="Marx C.J."/>
            <person name="Vorholt J.A."/>
            <person name="Olson M.V."/>
            <person name="Kaul R."/>
            <person name="Weissenbach J."/>
            <person name="Medigue C."/>
            <person name="Lidstrom M.E."/>
        </authorList>
    </citation>
    <scope>NUCLEOTIDE SEQUENCE [LARGE SCALE GENOMIC DNA]</scope>
    <source>
        <strain evidence="2">DSM 6343 / CIP 106787 / DM4</strain>
    </source>
</reference>
<proteinExistence type="predicted"/>
<protein>
    <submittedName>
        <fullName evidence="1">Uncharacterized protein</fullName>
    </submittedName>
</protein>